<dbReference type="EMBL" id="JAXIOK010000003">
    <property type="protein sequence ID" value="KAK4776101.1"/>
    <property type="molecule type" value="Genomic_DNA"/>
</dbReference>
<reference evidence="11 12" key="1">
    <citation type="journal article" date="2023" name="Hortic Res">
        <title>Pangenome of water caltrop reveals structural variations and asymmetric subgenome divergence after allopolyploidization.</title>
        <authorList>
            <person name="Zhang X."/>
            <person name="Chen Y."/>
            <person name="Wang L."/>
            <person name="Yuan Y."/>
            <person name="Fang M."/>
            <person name="Shi L."/>
            <person name="Lu R."/>
            <person name="Comes H.P."/>
            <person name="Ma Y."/>
            <person name="Chen Y."/>
            <person name="Huang G."/>
            <person name="Zhou Y."/>
            <person name="Zheng Z."/>
            <person name="Qiu Y."/>
        </authorList>
    </citation>
    <scope>NUCLEOTIDE SEQUENCE [LARGE SCALE GENOMIC DNA]</scope>
    <source>
        <tissue evidence="11">Roots</tissue>
    </source>
</reference>
<evidence type="ECO:0000256" key="4">
    <source>
        <dbReference type="ARBA" id="ARBA00022771"/>
    </source>
</evidence>
<dbReference type="InterPro" id="IPR036236">
    <property type="entry name" value="Znf_C2H2_sf"/>
</dbReference>
<sequence length="252" mass="26856">MVEIREEMIVDCRSPQGQYCITKGKRTERHERGYVSDPLALTMACSCSSEDPASIASRSTGTFNAAPVSSSGTAGVESSTGSIVKDTANCLILLGRGERVKQPVPPPVEPASAGSDGGEWYRCKTCNRFFPSFQALGGHSASHKKPRASHKKPRPMVNVGVENTSRVGTISFTELSLQIRLTGQGRVHQCSICGAEFMSGQALGGHMRRHRAIATQETAVISATSSGSLCGRDSGKVSRNLNLHLDLNLPSP</sequence>
<dbReference type="GO" id="GO:0005634">
    <property type="term" value="C:nucleus"/>
    <property type="evidence" value="ECO:0007669"/>
    <property type="project" value="UniProtKB-SubCell"/>
</dbReference>
<evidence type="ECO:0000256" key="9">
    <source>
        <dbReference type="PROSITE-ProRule" id="PRU00042"/>
    </source>
</evidence>
<evidence type="ECO:0000256" key="7">
    <source>
        <dbReference type="ARBA" id="ARBA00023163"/>
    </source>
</evidence>
<name>A0AAN7QSR3_9MYRT</name>
<keyword evidence="3" id="KW-0677">Repeat</keyword>
<dbReference type="PANTHER" id="PTHR26374:SF379">
    <property type="entry name" value="ZINC FINGER PROTEIN ZAT12"/>
    <property type="match status" value="1"/>
</dbReference>
<dbReference type="GO" id="GO:0010200">
    <property type="term" value="P:response to chitin"/>
    <property type="evidence" value="ECO:0007669"/>
    <property type="project" value="TreeGrafter"/>
</dbReference>
<feature type="domain" description="C2H2-type" evidence="10">
    <location>
        <begin position="188"/>
        <end position="210"/>
    </location>
</feature>
<dbReference type="PROSITE" id="PS00028">
    <property type="entry name" value="ZINC_FINGER_C2H2_1"/>
    <property type="match status" value="2"/>
</dbReference>
<comment type="caution">
    <text evidence="11">The sequence shown here is derived from an EMBL/GenBank/DDBJ whole genome shotgun (WGS) entry which is preliminary data.</text>
</comment>
<keyword evidence="6" id="KW-0805">Transcription regulation</keyword>
<keyword evidence="8" id="KW-0539">Nucleus</keyword>
<comment type="subcellular location">
    <subcellularLocation>
        <location evidence="1">Nucleus</location>
    </subcellularLocation>
</comment>
<keyword evidence="2" id="KW-0479">Metal-binding</keyword>
<accession>A0AAN7QSR3</accession>
<keyword evidence="7" id="KW-0804">Transcription</keyword>
<keyword evidence="4 9" id="KW-0863">Zinc-finger</keyword>
<dbReference type="PROSITE" id="PS50157">
    <property type="entry name" value="ZINC_FINGER_C2H2_2"/>
    <property type="match status" value="2"/>
</dbReference>
<keyword evidence="12" id="KW-1185">Reference proteome</keyword>
<dbReference type="SMART" id="SM00355">
    <property type="entry name" value="ZnF_C2H2"/>
    <property type="match status" value="2"/>
</dbReference>
<evidence type="ECO:0000313" key="11">
    <source>
        <dbReference type="EMBL" id="KAK4776101.1"/>
    </source>
</evidence>
<gene>
    <name evidence="11" type="ORF">SAY87_024062</name>
</gene>
<evidence type="ECO:0000256" key="8">
    <source>
        <dbReference type="ARBA" id="ARBA00023242"/>
    </source>
</evidence>
<evidence type="ECO:0000256" key="2">
    <source>
        <dbReference type="ARBA" id="ARBA00022723"/>
    </source>
</evidence>
<protein>
    <recommendedName>
        <fullName evidence="10">C2H2-type domain-containing protein</fullName>
    </recommendedName>
</protein>
<dbReference type="SUPFAM" id="SSF57667">
    <property type="entry name" value="beta-beta-alpha zinc fingers"/>
    <property type="match status" value="1"/>
</dbReference>
<dbReference type="GO" id="GO:0008270">
    <property type="term" value="F:zinc ion binding"/>
    <property type="evidence" value="ECO:0007669"/>
    <property type="project" value="UniProtKB-KW"/>
</dbReference>
<dbReference type="PANTHER" id="PTHR26374">
    <property type="entry name" value="ZINC FINGER PROTEIN ZAT5"/>
    <property type="match status" value="1"/>
</dbReference>
<dbReference type="Gene3D" id="3.30.160.60">
    <property type="entry name" value="Classic Zinc Finger"/>
    <property type="match status" value="1"/>
</dbReference>
<dbReference type="InterPro" id="IPR013087">
    <property type="entry name" value="Znf_C2H2_type"/>
</dbReference>
<feature type="domain" description="C2H2-type" evidence="10">
    <location>
        <begin position="121"/>
        <end position="148"/>
    </location>
</feature>
<evidence type="ECO:0000313" key="12">
    <source>
        <dbReference type="Proteomes" id="UP001345219"/>
    </source>
</evidence>
<evidence type="ECO:0000259" key="10">
    <source>
        <dbReference type="PROSITE" id="PS50157"/>
    </source>
</evidence>
<evidence type="ECO:0000256" key="5">
    <source>
        <dbReference type="ARBA" id="ARBA00022833"/>
    </source>
</evidence>
<organism evidence="11 12">
    <name type="scientific">Trapa incisa</name>
    <dbReference type="NCBI Taxonomy" id="236973"/>
    <lineage>
        <taxon>Eukaryota</taxon>
        <taxon>Viridiplantae</taxon>
        <taxon>Streptophyta</taxon>
        <taxon>Embryophyta</taxon>
        <taxon>Tracheophyta</taxon>
        <taxon>Spermatophyta</taxon>
        <taxon>Magnoliopsida</taxon>
        <taxon>eudicotyledons</taxon>
        <taxon>Gunneridae</taxon>
        <taxon>Pentapetalae</taxon>
        <taxon>rosids</taxon>
        <taxon>malvids</taxon>
        <taxon>Myrtales</taxon>
        <taxon>Lythraceae</taxon>
        <taxon>Trapa</taxon>
    </lineage>
</organism>
<proteinExistence type="predicted"/>
<dbReference type="Pfam" id="PF13912">
    <property type="entry name" value="zf-C2H2_6"/>
    <property type="match status" value="2"/>
</dbReference>
<dbReference type="AlphaFoldDB" id="A0AAN7QSR3"/>
<dbReference type="Proteomes" id="UP001345219">
    <property type="component" value="Chromosome 18"/>
</dbReference>
<evidence type="ECO:0000256" key="6">
    <source>
        <dbReference type="ARBA" id="ARBA00023015"/>
    </source>
</evidence>
<keyword evidence="5" id="KW-0862">Zinc</keyword>
<evidence type="ECO:0000256" key="3">
    <source>
        <dbReference type="ARBA" id="ARBA00022737"/>
    </source>
</evidence>
<evidence type="ECO:0000256" key="1">
    <source>
        <dbReference type="ARBA" id="ARBA00004123"/>
    </source>
</evidence>